<evidence type="ECO:0000256" key="6">
    <source>
        <dbReference type="ARBA" id="ARBA00023242"/>
    </source>
</evidence>
<feature type="compositionally biased region" description="Basic and acidic residues" evidence="8">
    <location>
        <begin position="92"/>
        <end position="107"/>
    </location>
</feature>
<dbReference type="STRING" id="765915.A0A1Y2I1H4"/>
<dbReference type="AlphaFoldDB" id="A0A1Y2I1H4"/>
<dbReference type="GO" id="GO:0006357">
    <property type="term" value="P:regulation of transcription by RNA polymerase II"/>
    <property type="evidence" value="ECO:0007669"/>
    <property type="project" value="InterPro"/>
</dbReference>
<dbReference type="PANTHER" id="PTHR21428:SF11">
    <property type="entry name" value="MEDIATOR OF RNA POLYMERASE II TRANSCRIPTION SUBUNIT 7"/>
    <property type="match status" value="1"/>
</dbReference>
<feature type="compositionally biased region" description="Acidic residues" evidence="8">
    <location>
        <begin position="282"/>
        <end position="294"/>
    </location>
</feature>
<feature type="region of interest" description="Disordered" evidence="8">
    <location>
        <begin position="1"/>
        <end position="79"/>
    </location>
</feature>
<dbReference type="GO" id="GO:0003712">
    <property type="term" value="F:transcription coregulator activity"/>
    <property type="evidence" value="ECO:0007669"/>
    <property type="project" value="InterPro"/>
</dbReference>
<dbReference type="GO" id="GO:0070847">
    <property type="term" value="C:core mediator complex"/>
    <property type="evidence" value="ECO:0007669"/>
    <property type="project" value="TreeGrafter"/>
</dbReference>
<dbReference type="InterPro" id="IPR037212">
    <property type="entry name" value="Med7/Med21-like"/>
</dbReference>
<comment type="subcellular location">
    <subcellularLocation>
        <location evidence="1 7">Nucleus</location>
    </subcellularLocation>
</comment>
<name>A0A1Y2I1H4_9FUNG</name>
<keyword evidence="10" id="KW-1185">Reference proteome</keyword>
<comment type="similarity">
    <text evidence="2 7">Belongs to the Mediator complex subunit 7 family.</text>
</comment>
<dbReference type="PANTHER" id="PTHR21428">
    <property type="entry name" value="MEDIATOR OF RNA POLYMERASE II TRANSCRIPTION SUBUNIT 7"/>
    <property type="match status" value="1"/>
</dbReference>
<evidence type="ECO:0000256" key="4">
    <source>
        <dbReference type="ARBA" id="ARBA00023015"/>
    </source>
</evidence>
<feature type="compositionally biased region" description="Polar residues" evidence="8">
    <location>
        <begin position="1"/>
        <end position="14"/>
    </location>
</feature>
<dbReference type="Proteomes" id="UP000193411">
    <property type="component" value="Unassembled WGS sequence"/>
</dbReference>
<evidence type="ECO:0000256" key="7">
    <source>
        <dbReference type="RuleBase" id="RU364060"/>
    </source>
</evidence>
<dbReference type="SUPFAM" id="SSF140718">
    <property type="entry name" value="Mediator hinge subcomplex-like"/>
    <property type="match status" value="1"/>
</dbReference>
<proteinExistence type="inferred from homology"/>
<accession>A0A1Y2I1H4</accession>
<comment type="function">
    <text evidence="7">Component of the Mediator complex, a coactivator involved in the regulated transcription of nearly all RNA polymerase II-dependent genes. Mediator functions as a bridge to convey information from gene-specific regulatory proteins to the basal RNA polymerase II transcription machinery.</text>
</comment>
<dbReference type="Gene3D" id="6.10.140.1520">
    <property type="match status" value="1"/>
</dbReference>
<evidence type="ECO:0000256" key="8">
    <source>
        <dbReference type="SAM" id="MobiDB-lite"/>
    </source>
</evidence>
<feature type="compositionally biased region" description="Gly residues" evidence="8">
    <location>
        <begin position="57"/>
        <end position="66"/>
    </location>
</feature>
<evidence type="ECO:0000313" key="10">
    <source>
        <dbReference type="Proteomes" id="UP000193411"/>
    </source>
</evidence>
<evidence type="ECO:0000256" key="5">
    <source>
        <dbReference type="ARBA" id="ARBA00023163"/>
    </source>
</evidence>
<feature type="region of interest" description="Disordered" evidence="8">
    <location>
        <begin position="92"/>
        <end position="114"/>
    </location>
</feature>
<dbReference type="OrthoDB" id="10253553at2759"/>
<keyword evidence="4 7" id="KW-0805">Transcription regulation</keyword>
<dbReference type="Gene3D" id="6.10.140.200">
    <property type="match status" value="1"/>
</dbReference>
<dbReference type="InterPro" id="IPR009244">
    <property type="entry name" value="Mediatior_Med7"/>
</dbReference>
<keyword evidence="5 7" id="KW-0804">Transcription</keyword>
<gene>
    <name evidence="9" type="ORF">BCR44DRAFT_36592</name>
</gene>
<feature type="region of interest" description="Disordered" evidence="8">
    <location>
        <begin position="280"/>
        <end position="300"/>
    </location>
</feature>
<keyword evidence="7" id="KW-0010">Activator</keyword>
<dbReference type="GO" id="GO:0016592">
    <property type="term" value="C:mediator complex"/>
    <property type="evidence" value="ECO:0007669"/>
    <property type="project" value="InterPro"/>
</dbReference>
<evidence type="ECO:0000256" key="2">
    <source>
        <dbReference type="ARBA" id="ARBA00009994"/>
    </source>
</evidence>
<protein>
    <recommendedName>
        <fullName evidence="3 7">Mediator of RNA polymerase II transcription subunit 7</fullName>
    </recommendedName>
</protein>
<dbReference type="Pfam" id="PF05983">
    <property type="entry name" value="Med7"/>
    <property type="match status" value="1"/>
</dbReference>
<reference evidence="9 10" key="1">
    <citation type="submission" date="2016-07" db="EMBL/GenBank/DDBJ databases">
        <title>Pervasive Adenine N6-methylation of Active Genes in Fungi.</title>
        <authorList>
            <consortium name="DOE Joint Genome Institute"/>
            <person name="Mondo S.J."/>
            <person name="Dannebaum R.O."/>
            <person name="Kuo R.C."/>
            <person name="Labutti K."/>
            <person name="Haridas S."/>
            <person name="Kuo A."/>
            <person name="Salamov A."/>
            <person name="Ahrendt S.R."/>
            <person name="Lipzen A."/>
            <person name="Sullivan W."/>
            <person name="Andreopoulos W.B."/>
            <person name="Clum A."/>
            <person name="Lindquist E."/>
            <person name="Daum C."/>
            <person name="Ramamoorthy G.K."/>
            <person name="Gryganskyi A."/>
            <person name="Culley D."/>
            <person name="Magnuson J.K."/>
            <person name="James T.Y."/>
            <person name="O'Malley M.A."/>
            <person name="Stajich J.E."/>
            <person name="Spatafora J.W."/>
            <person name="Visel A."/>
            <person name="Grigoriev I.V."/>
        </authorList>
    </citation>
    <scope>NUCLEOTIDE SEQUENCE [LARGE SCALE GENOMIC DNA]</scope>
    <source>
        <strain evidence="9 10">PL171</strain>
    </source>
</reference>
<dbReference type="EMBL" id="MCFL01000002">
    <property type="protein sequence ID" value="ORZ40728.1"/>
    <property type="molecule type" value="Genomic_DNA"/>
</dbReference>
<evidence type="ECO:0000256" key="1">
    <source>
        <dbReference type="ARBA" id="ARBA00004123"/>
    </source>
</evidence>
<keyword evidence="6 7" id="KW-0539">Nucleus</keyword>
<organism evidence="9 10">
    <name type="scientific">Catenaria anguillulae PL171</name>
    <dbReference type="NCBI Taxonomy" id="765915"/>
    <lineage>
        <taxon>Eukaryota</taxon>
        <taxon>Fungi</taxon>
        <taxon>Fungi incertae sedis</taxon>
        <taxon>Blastocladiomycota</taxon>
        <taxon>Blastocladiomycetes</taxon>
        <taxon>Blastocladiales</taxon>
        <taxon>Catenariaceae</taxon>
        <taxon>Catenaria</taxon>
    </lineage>
</organism>
<comment type="subunit">
    <text evidence="7">Component of the Mediator complex.</text>
</comment>
<evidence type="ECO:0000313" key="9">
    <source>
        <dbReference type="EMBL" id="ORZ40728.1"/>
    </source>
</evidence>
<comment type="caution">
    <text evidence="9">The sequence shown here is derived from an EMBL/GenBank/DDBJ whole genome shotgun (WGS) entry which is preliminary data.</text>
</comment>
<feature type="compositionally biased region" description="Low complexity" evidence="8">
    <location>
        <begin position="30"/>
        <end position="54"/>
    </location>
</feature>
<dbReference type="InterPro" id="IPR044888">
    <property type="entry name" value="Mediatior_Med7_sf"/>
</dbReference>
<sequence>MATPQTRTHQSVRSTPFGVHTHTHTGGHGPATTHTYTGPGGPASSQAGGNSQAPYPGVGGGVGGPARGLFPPPPPYYQHYTHENLQLAAERQRLESEGHDPSAHATDHPLPPLAPPPPLTDAYSILSTSFHPTYVRPTLASAGIPTLTSTPPLPKPLEIRKLVLSAALQHARLLDALARDPQSEIASLAVDRLQAILVNAMHMLGEYREHQALETLRLAMDKTVWESRQVSTTLKGTEAGAREVIAQVLGLLHQGGGQGDKESEVEREAGRVVERRRRAELDGMEGIEGGEDQSEEVKASQVEWWARQDTDQLLWDAVKSV</sequence>
<evidence type="ECO:0000256" key="3">
    <source>
        <dbReference type="ARBA" id="ARBA00020631"/>
    </source>
</evidence>